<proteinExistence type="predicted"/>
<accession>A0AA35PDF1</accession>
<protein>
    <submittedName>
        <fullName evidence="1">Uncharacterized protein</fullName>
    </submittedName>
</protein>
<name>A0AA35PDF1_9SAUR</name>
<sequence>MTVLEGQQKVPSGLRNVAELILSSALAHDNCCAACWRLLQLMALQAWLTPDQHPDSPCGLMHVGATSAFLQEKLALRSIRGRNLEDHISWDFSDPQFHLPQFWCCCKCSQLPPSPDHP</sequence>
<reference evidence="1" key="1">
    <citation type="submission" date="2022-12" db="EMBL/GenBank/DDBJ databases">
        <authorList>
            <person name="Alioto T."/>
            <person name="Alioto T."/>
            <person name="Gomez Garrido J."/>
        </authorList>
    </citation>
    <scope>NUCLEOTIDE SEQUENCE</scope>
</reference>
<gene>
    <name evidence="1" type="ORF">PODLI_1B006163</name>
</gene>
<evidence type="ECO:0000313" key="1">
    <source>
        <dbReference type="EMBL" id="CAI5781825.1"/>
    </source>
</evidence>
<evidence type="ECO:0000313" key="2">
    <source>
        <dbReference type="Proteomes" id="UP001178461"/>
    </source>
</evidence>
<keyword evidence="2" id="KW-1185">Reference proteome</keyword>
<organism evidence="1 2">
    <name type="scientific">Podarcis lilfordi</name>
    <name type="common">Lilford's wall lizard</name>
    <dbReference type="NCBI Taxonomy" id="74358"/>
    <lineage>
        <taxon>Eukaryota</taxon>
        <taxon>Metazoa</taxon>
        <taxon>Chordata</taxon>
        <taxon>Craniata</taxon>
        <taxon>Vertebrata</taxon>
        <taxon>Euteleostomi</taxon>
        <taxon>Lepidosauria</taxon>
        <taxon>Squamata</taxon>
        <taxon>Bifurcata</taxon>
        <taxon>Unidentata</taxon>
        <taxon>Episquamata</taxon>
        <taxon>Laterata</taxon>
        <taxon>Lacertibaenia</taxon>
        <taxon>Lacertidae</taxon>
        <taxon>Podarcis</taxon>
    </lineage>
</organism>
<dbReference type="EMBL" id="OX395133">
    <property type="protein sequence ID" value="CAI5781825.1"/>
    <property type="molecule type" value="Genomic_DNA"/>
</dbReference>
<dbReference type="AlphaFoldDB" id="A0AA35PDF1"/>
<dbReference type="Proteomes" id="UP001178461">
    <property type="component" value="Chromosome 8"/>
</dbReference>